<dbReference type="InterPro" id="IPR000524">
    <property type="entry name" value="Tscrpt_reg_HTH_GntR"/>
</dbReference>
<dbReference type="SUPFAM" id="SSF46785">
    <property type="entry name" value="Winged helix' DNA-binding domain"/>
    <property type="match status" value="1"/>
</dbReference>
<evidence type="ECO:0000313" key="5">
    <source>
        <dbReference type="EMBL" id="MBR7794913.1"/>
    </source>
</evidence>
<evidence type="ECO:0000256" key="1">
    <source>
        <dbReference type="ARBA" id="ARBA00023015"/>
    </source>
</evidence>
<reference evidence="5" key="1">
    <citation type="submission" date="2021-04" db="EMBL/GenBank/DDBJ databases">
        <title>Isolation and polyphasic classification of algal microorganism.</title>
        <authorList>
            <person name="Wang S."/>
        </authorList>
    </citation>
    <scope>NUCLEOTIDE SEQUENCE</scope>
    <source>
        <strain evidence="5">720a</strain>
    </source>
</reference>
<dbReference type="SUPFAM" id="SSF64288">
    <property type="entry name" value="Chorismate lyase-like"/>
    <property type="match status" value="1"/>
</dbReference>
<dbReference type="Gene3D" id="3.40.1410.10">
    <property type="entry name" value="Chorismate lyase-like"/>
    <property type="match status" value="1"/>
</dbReference>
<dbReference type="EMBL" id="JAGSOT010000005">
    <property type="protein sequence ID" value="MBR7794913.1"/>
    <property type="molecule type" value="Genomic_DNA"/>
</dbReference>
<keyword evidence="1" id="KW-0805">Transcription regulation</keyword>
<dbReference type="PANTHER" id="PTHR44846">
    <property type="entry name" value="MANNOSYL-D-GLYCERATE TRANSPORT/METABOLISM SYSTEM REPRESSOR MNGR-RELATED"/>
    <property type="match status" value="1"/>
</dbReference>
<gene>
    <name evidence="5" type="ORF">KCX74_02515</name>
</gene>
<dbReference type="InterPro" id="IPR036388">
    <property type="entry name" value="WH-like_DNA-bd_sf"/>
</dbReference>
<dbReference type="GO" id="GO:0003677">
    <property type="term" value="F:DNA binding"/>
    <property type="evidence" value="ECO:0007669"/>
    <property type="project" value="UniProtKB-KW"/>
</dbReference>
<dbReference type="InterPro" id="IPR036390">
    <property type="entry name" value="WH_DNA-bd_sf"/>
</dbReference>
<evidence type="ECO:0000256" key="2">
    <source>
        <dbReference type="ARBA" id="ARBA00023125"/>
    </source>
</evidence>
<dbReference type="Gene3D" id="1.10.10.10">
    <property type="entry name" value="Winged helix-like DNA-binding domain superfamily/Winged helix DNA-binding domain"/>
    <property type="match status" value="1"/>
</dbReference>
<keyword evidence="6" id="KW-1185">Reference proteome</keyword>
<dbReference type="Pfam" id="PF07702">
    <property type="entry name" value="UTRA"/>
    <property type="match status" value="1"/>
</dbReference>
<dbReference type="SMART" id="SM00345">
    <property type="entry name" value="HTH_GNTR"/>
    <property type="match status" value="1"/>
</dbReference>
<dbReference type="Pfam" id="PF00392">
    <property type="entry name" value="GntR"/>
    <property type="match status" value="1"/>
</dbReference>
<keyword evidence="3" id="KW-0804">Transcription</keyword>
<evidence type="ECO:0000313" key="6">
    <source>
        <dbReference type="Proteomes" id="UP000675284"/>
    </source>
</evidence>
<evidence type="ECO:0000256" key="3">
    <source>
        <dbReference type="ARBA" id="ARBA00023163"/>
    </source>
</evidence>
<evidence type="ECO:0000259" key="4">
    <source>
        <dbReference type="PROSITE" id="PS50949"/>
    </source>
</evidence>
<dbReference type="GO" id="GO:0003700">
    <property type="term" value="F:DNA-binding transcription factor activity"/>
    <property type="evidence" value="ECO:0007669"/>
    <property type="project" value="InterPro"/>
</dbReference>
<dbReference type="GO" id="GO:0045892">
    <property type="term" value="P:negative regulation of DNA-templated transcription"/>
    <property type="evidence" value="ECO:0007669"/>
    <property type="project" value="TreeGrafter"/>
</dbReference>
<dbReference type="InterPro" id="IPR011663">
    <property type="entry name" value="UTRA"/>
</dbReference>
<dbReference type="InterPro" id="IPR028978">
    <property type="entry name" value="Chorismate_lyase_/UTRA_dom_sf"/>
</dbReference>
<sequence length="238" mass="27508">MTVDKEARIIDDLMEKMIKKAMEPGEKLPSENQLATAYRVPRITARKALMVLEERGYIYSVHGKGRFLKEAPIPIQLHLTGKVSFTDKMRQAGYNLTTKNAFCKKIDYEEKIFKILKATNRNTVYQIGRLRLIDDEPIAIHQSFVNELKFPQIAEDGPKIKSMFSYYRELGYTQFTSNQTLLSITFPTFSEQQLLSCSSMVPLIIVESDCLDVETGDVLEYTKILYRSDKFKYDITMQ</sequence>
<dbReference type="PRINTS" id="PR00035">
    <property type="entry name" value="HTHGNTR"/>
</dbReference>
<keyword evidence="2" id="KW-0238">DNA-binding</keyword>
<dbReference type="InterPro" id="IPR050679">
    <property type="entry name" value="Bact_HTH_transcr_reg"/>
</dbReference>
<dbReference type="PANTHER" id="PTHR44846:SF17">
    <property type="entry name" value="GNTR-FAMILY TRANSCRIPTIONAL REGULATOR"/>
    <property type="match status" value="1"/>
</dbReference>
<protein>
    <submittedName>
        <fullName evidence="5">GntR family transcriptional regulator</fullName>
    </submittedName>
</protein>
<feature type="domain" description="HTH gntR-type" evidence="4">
    <location>
        <begin position="3"/>
        <end position="71"/>
    </location>
</feature>
<dbReference type="AlphaFoldDB" id="A0A941I8X0"/>
<dbReference type="PROSITE" id="PS50949">
    <property type="entry name" value="HTH_GNTR"/>
    <property type="match status" value="1"/>
</dbReference>
<organism evidence="5 6">
    <name type="scientific">Virgibacillus salarius</name>
    <dbReference type="NCBI Taxonomy" id="447199"/>
    <lineage>
        <taxon>Bacteria</taxon>
        <taxon>Bacillati</taxon>
        <taxon>Bacillota</taxon>
        <taxon>Bacilli</taxon>
        <taxon>Bacillales</taxon>
        <taxon>Bacillaceae</taxon>
        <taxon>Virgibacillus</taxon>
    </lineage>
</organism>
<dbReference type="Proteomes" id="UP000675284">
    <property type="component" value="Unassembled WGS sequence"/>
</dbReference>
<dbReference type="CDD" id="cd07377">
    <property type="entry name" value="WHTH_GntR"/>
    <property type="match status" value="1"/>
</dbReference>
<name>A0A941I8X0_9BACI</name>
<accession>A0A941I8X0</accession>
<comment type="caution">
    <text evidence="5">The sequence shown here is derived from an EMBL/GenBank/DDBJ whole genome shotgun (WGS) entry which is preliminary data.</text>
</comment>
<dbReference type="SMART" id="SM00866">
    <property type="entry name" value="UTRA"/>
    <property type="match status" value="1"/>
</dbReference>
<proteinExistence type="predicted"/>